<feature type="compositionally biased region" description="Basic and acidic residues" evidence="1">
    <location>
        <begin position="109"/>
        <end position="124"/>
    </location>
</feature>
<dbReference type="SUPFAM" id="SSF52540">
    <property type="entry name" value="P-loop containing nucleoside triphosphate hydrolases"/>
    <property type="match status" value="1"/>
</dbReference>
<dbReference type="PANTHER" id="PTHR46434:SF1">
    <property type="entry name" value="GENETIC INTERACTOR OF PROHIBITINS 3, MITOCHONDRIAL"/>
    <property type="match status" value="1"/>
</dbReference>
<feature type="region of interest" description="Disordered" evidence="1">
    <location>
        <begin position="33"/>
        <end position="54"/>
    </location>
</feature>
<dbReference type="InterPro" id="IPR050896">
    <property type="entry name" value="Mito_lipid_metab_GTPase"/>
</dbReference>
<evidence type="ECO:0008006" key="6">
    <source>
        <dbReference type="Google" id="ProtNLM"/>
    </source>
</evidence>
<feature type="region of interest" description="Disordered" evidence="1">
    <location>
        <begin position="100"/>
        <end position="213"/>
    </location>
</feature>
<dbReference type="Gene3D" id="3.40.50.300">
    <property type="entry name" value="P-loop containing nucleotide triphosphate hydrolases"/>
    <property type="match status" value="1"/>
</dbReference>
<dbReference type="Proteomes" id="UP001485043">
    <property type="component" value="Unassembled WGS sequence"/>
</dbReference>
<dbReference type="GO" id="GO:0005525">
    <property type="term" value="F:GTP binding"/>
    <property type="evidence" value="ECO:0007669"/>
    <property type="project" value="InterPro"/>
</dbReference>
<proteinExistence type="predicted"/>
<feature type="compositionally biased region" description="Acidic residues" evidence="1">
    <location>
        <begin position="125"/>
        <end position="134"/>
    </location>
</feature>
<keyword evidence="5" id="KW-1185">Reference proteome</keyword>
<sequence>MTWSSQVTCSCWGRVVPLLQGRFLRSIRSGSTCSAARPVGSRKYSPSAATTASNQDAAAATSLTRAPVSPLPSYCSGCGVRLQNLDASSPGFFRVPKSFLPAAEEEDDGRGKEEDTSLHQTRADELEELADPEETLSSTPEKIPGKTAIEAAADQAAEVASVEDEDEEGSAEPEDLDEFDREVESWLGGRPGGNPADSWRSSEESSSQSSAAGEAPQLLCARCYSLRNYGQVKDPAAENKLPSFDLGRKAGQKIRLQVHRRAIILCVVDVADFDGSLPRAALSGLLDTIGYGDEAPSASPRDLGHQLVVAVNKIDLLPTQISVKRLEDWVRLRLRQAGIPRPTSIHLVSSSKSAGVRDLVRSLHKSVGLRYDVWVVGAQNAGKSSLINAMRRAQGRPESGSLTTAWVPGTTVGMLRVPGLLPGKARMFDTPGVPHDHQMASLLTSDEVPLLLPKRRLQPRTFRLGEGQSIMLGALARIDVLRCPGATIYLTAWMSDQIPCHLGKTDAADERYQRHLGTQLFPPMGDRKRLARFPSLVATRLQCRGDSWQLSSQDVAIAGLGWVAVALNGMAELQVWAPPQVAVTKRAALAIDLAREMQKPGFAASGRCIRSLSGWFGEWQLQTV</sequence>
<dbReference type="InterPro" id="IPR027417">
    <property type="entry name" value="P-loop_NTPase"/>
</dbReference>
<feature type="compositionally biased region" description="Low complexity" evidence="1">
    <location>
        <begin position="204"/>
        <end position="213"/>
    </location>
</feature>
<evidence type="ECO:0000256" key="1">
    <source>
        <dbReference type="SAM" id="MobiDB-lite"/>
    </source>
</evidence>
<dbReference type="GO" id="GO:0005739">
    <property type="term" value="C:mitochondrion"/>
    <property type="evidence" value="ECO:0007669"/>
    <property type="project" value="TreeGrafter"/>
</dbReference>
<organism evidence="4 5">
    <name type="scientific">Apatococcus fuscideae</name>
    <dbReference type="NCBI Taxonomy" id="2026836"/>
    <lineage>
        <taxon>Eukaryota</taxon>
        <taxon>Viridiplantae</taxon>
        <taxon>Chlorophyta</taxon>
        <taxon>core chlorophytes</taxon>
        <taxon>Trebouxiophyceae</taxon>
        <taxon>Chlorellales</taxon>
        <taxon>Chlorellaceae</taxon>
        <taxon>Apatococcus</taxon>
    </lineage>
</organism>
<feature type="domain" description="G" evidence="2">
    <location>
        <begin position="373"/>
        <end position="437"/>
    </location>
</feature>
<dbReference type="EMBL" id="JALJOV010000961">
    <property type="protein sequence ID" value="KAK9857606.1"/>
    <property type="molecule type" value="Genomic_DNA"/>
</dbReference>
<dbReference type="InterPro" id="IPR048422">
    <property type="entry name" value="NOA1/YqeH-like_C"/>
</dbReference>
<gene>
    <name evidence="4" type="ORF">WJX84_007559</name>
</gene>
<comment type="caution">
    <text evidence="4">The sequence shown here is derived from an EMBL/GenBank/DDBJ whole genome shotgun (WGS) entry which is preliminary data.</text>
</comment>
<reference evidence="4 5" key="1">
    <citation type="journal article" date="2024" name="Nat. Commun.">
        <title>Phylogenomics reveals the evolutionary origins of lichenization in chlorophyte algae.</title>
        <authorList>
            <person name="Puginier C."/>
            <person name="Libourel C."/>
            <person name="Otte J."/>
            <person name="Skaloud P."/>
            <person name="Haon M."/>
            <person name="Grisel S."/>
            <person name="Petersen M."/>
            <person name="Berrin J.G."/>
            <person name="Delaux P.M."/>
            <person name="Dal Grande F."/>
            <person name="Keller J."/>
        </authorList>
    </citation>
    <scope>NUCLEOTIDE SEQUENCE [LARGE SCALE GENOMIC DNA]</scope>
    <source>
        <strain evidence="4 5">SAG 2523</strain>
    </source>
</reference>
<dbReference type="Pfam" id="PF01926">
    <property type="entry name" value="MMR_HSR1"/>
    <property type="match status" value="1"/>
</dbReference>
<dbReference type="Pfam" id="PF21516">
    <property type="entry name" value="YqeH-like_C"/>
    <property type="match status" value="1"/>
</dbReference>
<accession>A0AAW1SSG5</accession>
<feature type="domain" description="NOA1/YqeH-like C-terminal" evidence="3">
    <location>
        <begin position="490"/>
        <end position="589"/>
    </location>
</feature>
<evidence type="ECO:0000313" key="4">
    <source>
        <dbReference type="EMBL" id="KAK9857606.1"/>
    </source>
</evidence>
<evidence type="ECO:0000259" key="2">
    <source>
        <dbReference type="Pfam" id="PF01926"/>
    </source>
</evidence>
<evidence type="ECO:0000313" key="5">
    <source>
        <dbReference type="Proteomes" id="UP001485043"/>
    </source>
</evidence>
<dbReference type="CDD" id="cd01855">
    <property type="entry name" value="YqeH"/>
    <property type="match status" value="1"/>
</dbReference>
<dbReference type="InterPro" id="IPR006073">
    <property type="entry name" value="GTP-bd"/>
</dbReference>
<name>A0AAW1SSG5_9CHLO</name>
<feature type="compositionally biased region" description="Acidic residues" evidence="1">
    <location>
        <begin position="161"/>
        <end position="181"/>
    </location>
</feature>
<evidence type="ECO:0000259" key="3">
    <source>
        <dbReference type="Pfam" id="PF21516"/>
    </source>
</evidence>
<protein>
    <recommendedName>
        <fullName evidence="6">G domain-containing protein</fullName>
    </recommendedName>
</protein>
<feature type="compositionally biased region" description="Low complexity" evidence="1">
    <location>
        <begin position="148"/>
        <end position="160"/>
    </location>
</feature>
<dbReference type="PANTHER" id="PTHR46434">
    <property type="entry name" value="GENETIC INTERACTOR OF PROHIBITINS 3, MITOCHONDRIAL"/>
    <property type="match status" value="1"/>
</dbReference>
<dbReference type="AlphaFoldDB" id="A0AAW1SSG5"/>